<sequence>MTVGPSGDLVFIAQRDASSALEQFAYIVSHDVRNSARALAEIPHWIIEDLEAEGVRLNSDMRDNLSMLDKHARRLDRMLTDLLSYSRAGRTQKTAQLSVTALVRAALDSIGDPPHLTVTVDEGVPDLRIGVEDAKILFDCVVSNTARHGAPRNGELKISGERSGDLVTLRFDDNGPGVPPQDLEKIFQPMTTLRRRDEVEGSGMGLAILQKLVGRYDGRIWASSANRLGGLSVQVELHDAAQVDFPGPVRAGKVFGFGNEEQGHAKSIRTQG</sequence>
<dbReference type="InterPro" id="IPR050351">
    <property type="entry name" value="BphY/WalK/GraS-like"/>
</dbReference>
<dbReference type="EC" id="2.7.13.3" evidence="2"/>
<keyword evidence="8" id="KW-1185">Reference proteome</keyword>
<comment type="catalytic activity">
    <reaction evidence="1">
        <text>ATP + protein L-histidine = ADP + protein N-phospho-L-histidine.</text>
        <dbReference type="EC" id="2.7.13.3"/>
    </reaction>
</comment>
<dbReference type="EMBL" id="SRKY01000001">
    <property type="protein sequence ID" value="THH38804.1"/>
    <property type="molecule type" value="Genomic_DNA"/>
</dbReference>
<evidence type="ECO:0000256" key="1">
    <source>
        <dbReference type="ARBA" id="ARBA00000085"/>
    </source>
</evidence>
<dbReference type="InterPro" id="IPR036097">
    <property type="entry name" value="HisK_dim/P_sf"/>
</dbReference>
<dbReference type="SMART" id="SM00387">
    <property type="entry name" value="HATPase_c"/>
    <property type="match status" value="1"/>
</dbReference>
<dbReference type="PANTHER" id="PTHR42878">
    <property type="entry name" value="TWO-COMPONENT HISTIDINE KINASE"/>
    <property type="match status" value="1"/>
</dbReference>
<reference evidence="7 8" key="1">
    <citation type="submission" date="2019-04" db="EMBL/GenBank/DDBJ databases">
        <title>Shimia ponticola sp. nov., isolated from seawater.</title>
        <authorList>
            <person name="Kim Y.-O."/>
            <person name="Yoon J.-H."/>
        </authorList>
    </citation>
    <scope>NUCLEOTIDE SEQUENCE [LARGE SCALE GENOMIC DNA]</scope>
    <source>
        <strain evidence="7 8">MYP11</strain>
    </source>
</reference>
<dbReference type="PANTHER" id="PTHR42878:SF15">
    <property type="entry name" value="BACTERIOPHYTOCHROME"/>
    <property type="match status" value="1"/>
</dbReference>
<organism evidence="7 8">
    <name type="scientific">Aliishimia ponticola</name>
    <dbReference type="NCBI Taxonomy" id="2499833"/>
    <lineage>
        <taxon>Bacteria</taxon>
        <taxon>Pseudomonadati</taxon>
        <taxon>Pseudomonadota</taxon>
        <taxon>Alphaproteobacteria</taxon>
        <taxon>Rhodobacterales</taxon>
        <taxon>Paracoccaceae</taxon>
        <taxon>Aliishimia</taxon>
    </lineage>
</organism>
<accession>A0A4S4NGM4</accession>
<gene>
    <name evidence="7" type="ORF">E4Z66_04390</name>
</gene>
<evidence type="ECO:0000256" key="5">
    <source>
        <dbReference type="ARBA" id="ARBA00022777"/>
    </source>
</evidence>
<dbReference type="InterPro" id="IPR005467">
    <property type="entry name" value="His_kinase_dom"/>
</dbReference>
<dbReference type="Gene3D" id="1.10.287.130">
    <property type="match status" value="1"/>
</dbReference>
<keyword evidence="5" id="KW-0418">Kinase</keyword>
<dbReference type="GO" id="GO:0000156">
    <property type="term" value="F:phosphorelay response regulator activity"/>
    <property type="evidence" value="ECO:0007669"/>
    <property type="project" value="TreeGrafter"/>
</dbReference>
<evidence type="ECO:0000256" key="3">
    <source>
        <dbReference type="ARBA" id="ARBA00022553"/>
    </source>
</evidence>
<proteinExistence type="predicted"/>
<dbReference type="PRINTS" id="PR00344">
    <property type="entry name" value="BCTRLSENSOR"/>
</dbReference>
<keyword evidence="4" id="KW-0808">Transferase</keyword>
<dbReference type="InterPro" id="IPR003594">
    <property type="entry name" value="HATPase_dom"/>
</dbReference>
<dbReference type="GO" id="GO:0000155">
    <property type="term" value="F:phosphorelay sensor kinase activity"/>
    <property type="evidence" value="ECO:0007669"/>
    <property type="project" value="InterPro"/>
</dbReference>
<dbReference type="OrthoDB" id="9795133at2"/>
<dbReference type="InterPro" id="IPR003661">
    <property type="entry name" value="HisK_dim/P_dom"/>
</dbReference>
<evidence type="ECO:0000256" key="4">
    <source>
        <dbReference type="ARBA" id="ARBA00022679"/>
    </source>
</evidence>
<keyword evidence="3" id="KW-0597">Phosphoprotein</keyword>
<feature type="domain" description="Histidine kinase" evidence="6">
    <location>
        <begin position="27"/>
        <end position="241"/>
    </location>
</feature>
<dbReference type="AlphaFoldDB" id="A0A4S4NGM4"/>
<dbReference type="Gene3D" id="3.30.565.10">
    <property type="entry name" value="Histidine kinase-like ATPase, C-terminal domain"/>
    <property type="match status" value="1"/>
</dbReference>
<dbReference type="InterPro" id="IPR036890">
    <property type="entry name" value="HATPase_C_sf"/>
</dbReference>
<evidence type="ECO:0000259" key="6">
    <source>
        <dbReference type="PROSITE" id="PS50109"/>
    </source>
</evidence>
<dbReference type="CDD" id="cd00082">
    <property type="entry name" value="HisKA"/>
    <property type="match status" value="1"/>
</dbReference>
<name>A0A4S4NGM4_9RHOB</name>
<evidence type="ECO:0000313" key="7">
    <source>
        <dbReference type="EMBL" id="THH38804.1"/>
    </source>
</evidence>
<dbReference type="PROSITE" id="PS50109">
    <property type="entry name" value="HIS_KIN"/>
    <property type="match status" value="1"/>
</dbReference>
<dbReference type="Pfam" id="PF02518">
    <property type="entry name" value="HATPase_c"/>
    <property type="match status" value="1"/>
</dbReference>
<dbReference type="SUPFAM" id="SSF47384">
    <property type="entry name" value="Homodimeric domain of signal transducing histidine kinase"/>
    <property type="match status" value="1"/>
</dbReference>
<dbReference type="RefSeq" id="WP_136461712.1">
    <property type="nucleotide sequence ID" value="NZ_SRKY01000001.1"/>
</dbReference>
<dbReference type="Proteomes" id="UP000306602">
    <property type="component" value="Unassembled WGS sequence"/>
</dbReference>
<dbReference type="SUPFAM" id="SSF55874">
    <property type="entry name" value="ATPase domain of HSP90 chaperone/DNA topoisomerase II/histidine kinase"/>
    <property type="match status" value="1"/>
</dbReference>
<dbReference type="GO" id="GO:0030295">
    <property type="term" value="F:protein kinase activator activity"/>
    <property type="evidence" value="ECO:0007669"/>
    <property type="project" value="TreeGrafter"/>
</dbReference>
<comment type="caution">
    <text evidence="7">The sequence shown here is derived from an EMBL/GenBank/DDBJ whole genome shotgun (WGS) entry which is preliminary data.</text>
</comment>
<evidence type="ECO:0000313" key="8">
    <source>
        <dbReference type="Proteomes" id="UP000306602"/>
    </source>
</evidence>
<dbReference type="GO" id="GO:0007234">
    <property type="term" value="P:osmosensory signaling via phosphorelay pathway"/>
    <property type="evidence" value="ECO:0007669"/>
    <property type="project" value="TreeGrafter"/>
</dbReference>
<protein>
    <recommendedName>
        <fullName evidence="2">histidine kinase</fullName>
        <ecNumber evidence="2">2.7.13.3</ecNumber>
    </recommendedName>
</protein>
<evidence type="ECO:0000256" key="2">
    <source>
        <dbReference type="ARBA" id="ARBA00012438"/>
    </source>
</evidence>
<dbReference type="InterPro" id="IPR004358">
    <property type="entry name" value="Sig_transdc_His_kin-like_C"/>
</dbReference>